<gene>
    <name evidence="1" type="ORF">METZ01_LOCUS93325</name>
</gene>
<protein>
    <submittedName>
        <fullName evidence="1">Uncharacterized protein</fullName>
    </submittedName>
</protein>
<name>A0A381VKB3_9ZZZZ</name>
<evidence type="ECO:0000313" key="1">
    <source>
        <dbReference type="EMBL" id="SVA40471.1"/>
    </source>
</evidence>
<dbReference type="EMBL" id="UINC01009008">
    <property type="protein sequence ID" value="SVA40471.1"/>
    <property type="molecule type" value="Genomic_DNA"/>
</dbReference>
<proteinExistence type="predicted"/>
<accession>A0A381VKB3</accession>
<feature type="non-terminal residue" evidence="1">
    <location>
        <position position="1"/>
    </location>
</feature>
<sequence>CMESALQKKVSKGELTQGARACRLEINPTTPRQTIVGTYEITDIQLID</sequence>
<dbReference type="AlphaFoldDB" id="A0A381VKB3"/>
<reference evidence="1" key="1">
    <citation type="submission" date="2018-05" db="EMBL/GenBank/DDBJ databases">
        <authorList>
            <person name="Lanie J.A."/>
            <person name="Ng W.-L."/>
            <person name="Kazmierczak K.M."/>
            <person name="Andrzejewski T.M."/>
            <person name="Davidsen T.M."/>
            <person name="Wayne K.J."/>
            <person name="Tettelin H."/>
            <person name="Glass J.I."/>
            <person name="Rusch D."/>
            <person name="Podicherti R."/>
            <person name="Tsui H.-C.T."/>
            <person name="Winkler M.E."/>
        </authorList>
    </citation>
    <scope>NUCLEOTIDE SEQUENCE</scope>
</reference>
<organism evidence="1">
    <name type="scientific">marine metagenome</name>
    <dbReference type="NCBI Taxonomy" id="408172"/>
    <lineage>
        <taxon>unclassified sequences</taxon>
        <taxon>metagenomes</taxon>
        <taxon>ecological metagenomes</taxon>
    </lineage>
</organism>